<proteinExistence type="inferred from homology"/>
<keyword evidence="3" id="KW-0805">Transcription regulation</keyword>
<evidence type="ECO:0000256" key="3">
    <source>
        <dbReference type="ARBA" id="ARBA00023015"/>
    </source>
</evidence>
<dbReference type="PANTHER" id="PTHR30466">
    <property type="entry name" value="FLAVIN REDUCTASE"/>
    <property type="match status" value="1"/>
</dbReference>
<gene>
    <name evidence="9" type="ORF">LJ751_05175</name>
    <name evidence="8" type="ORF">LJ752_08270</name>
</gene>
<dbReference type="SMART" id="SM00903">
    <property type="entry name" value="Flavin_Reduct"/>
    <property type="match status" value="1"/>
</dbReference>
<comment type="similarity">
    <text evidence="1">Belongs to the non-flavoprotein flavin reductase family.</text>
</comment>
<dbReference type="EMBL" id="JAJFZQ010000005">
    <property type="protein sequence ID" value="MCC3266039.1"/>
    <property type="molecule type" value="Genomic_DNA"/>
</dbReference>
<dbReference type="SUPFAM" id="SSF50475">
    <property type="entry name" value="FMN-binding split barrel"/>
    <property type="match status" value="1"/>
</dbReference>
<feature type="domain" description="Flavin reductase like" evidence="7">
    <location>
        <begin position="20"/>
        <end position="164"/>
    </location>
</feature>
<organism evidence="9 11">
    <name type="scientific">Arthrobacter gengyunqii</name>
    <dbReference type="NCBI Taxonomy" id="2886940"/>
    <lineage>
        <taxon>Bacteria</taxon>
        <taxon>Bacillati</taxon>
        <taxon>Actinomycetota</taxon>
        <taxon>Actinomycetes</taxon>
        <taxon>Micrococcales</taxon>
        <taxon>Micrococcaceae</taxon>
        <taxon>Arthrobacter</taxon>
    </lineage>
</organism>
<reference evidence="9" key="1">
    <citation type="submission" date="2021-10" db="EMBL/GenBank/DDBJ databases">
        <title>Novel species in genus Arthrobacter.</title>
        <authorList>
            <person name="Liu Y."/>
        </authorList>
    </citation>
    <scope>NUCLEOTIDE SEQUENCE</scope>
    <source>
        <strain evidence="8">Zg-Y786</strain>
        <strain evidence="9">Zg-Y809</strain>
    </source>
</reference>
<evidence type="ECO:0000313" key="10">
    <source>
        <dbReference type="Proteomes" id="UP001139168"/>
    </source>
</evidence>
<dbReference type="GO" id="GO:0003677">
    <property type="term" value="F:DNA binding"/>
    <property type="evidence" value="ECO:0007669"/>
    <property type="project" value="UniProtKB-KW"/>
</dbReference>
<dbReference type="Proteomes" id="UP001139168">
    <property type="component" value="Unassembled WGS sequence"/>
</dbReference>
<keyword evidence="5" id="KW-0804">Transcription</keyword>
<keyword evidence="4" id="KW-0238">DNA-binding</keyword>
<accession>A0A9X1S5F8</accession>
<dbReference type="InterPro" id="IPR008920">
    <property type="entry name" value="TF_FadR/GntR_C"/>
</dbReference>
<dbReference type="Proteomes" id="UP001139264">
    <property type="component" value="Unassembled WGS sequence"/>
</dbReference>
<dbReference type="Gene3D" id="1.20.120.530">
    <property type="entry name" value="GntR ligand-binding domain-like"/>
    <property type="match status" value="1"/>
</dbReference>
<feature type="domain" description="GntR C-terminal" evidence="6">
    <location>
        <begin position="241"/>
        <end position="366"/>
    </location>
</feature>
<protein>
    <submittedName>
        <fullName evidence="9">Flavin reductase</fullName>
    </submittedName>
</protein>
<dbReference type="SUPFAM" id="SSF48008">
    <property type="entry name" value="GntR ligand-binding domain-like"/>
    <property type="match status" value="1"/>
</dbReference>
<dbReference type="GO" id="GO:0010181">
    <property type="term" value="F:FMN binding"/>
    <property type="evidence" value="ECO:0007669"/>
    <property type="project" value="InterPro"/>
</dbReference>
<keyword evidence="10" id="KW-1185">Reference proteome</keyword>
<dbReference type="InterPro" id="IPR050268">
    <property type="entry name" value="NADH-dep_flavin_reductase"/>
</dbReference>
<dbReference type="InterPro" id="IPR011711">
    <property type="entry name" value="GntR_C"/>
</dbReference>
<dbReference type="Pfam" id="PF07729">
    <property type="entry name" value="FCD"/>
    <property type="match status" value="1"/>
</dbReference>
<dbReference type="RefSeq" id="WP_227890853.1">
    <property type="nucleotide sequence ID" value="NZ_CP095461.1"/>
</dbReference>
<evidence type="ECO:0000259" key="6">
    <source>
        <dbReference type="SMART" id="SM00895"/>
    </source>
</evidence>
<evidence type="ECO:0000256" key="5">
    <source>
        <dbReference type="ARBA" id="ARBA00023163"/>
    </source>
</evidence>
<dbReference type="SMART" id="SM00895">
    <property type="entry name" value="FCD"/>
    <property type="match status" value="1"/>
</dbReference>
<evidence type="ECO:0000256" key="2">
    <source>
        <dbReference type="ARBA" id="ARBA00023002"/>
    </source>
</evidence>
<evidence type="ECO:0000259" key="7">
    <source>
        <dbReference type="SMART" id="SM00903"/>
    </source>
</evidence>
<evidence type="ECO:0000313" key="11">
    <source>
        <dbReference type="Proteomes" id="UP001139264"/>
    </source>
</evidence>
<dbReference type="AlphaFoldDB" id="A0A9X1S5F8"/>
<dbReference type="PANTHER" id="PTHR30466:SF11">
    <property type="entry name" value="FLAVIN-DEPENDENT MONOOXYGENASE, REDUCTASE SUBUNIT HSAB"/>
    <property type="match status" value="1"/>
</dbReference>
<dbReference type="GO" id="GO:0042602">
    <property type="term" value="F:riboflavin reductase (NADPH) activity"/>
    <property type="evidence" value="ECO:0007669"/>
    <property type="project" value="TreeGrafter"/>
</dbReference>
<evidence type="ECO:0000256" key="1">
    <source>
        <dbReference type="ARBA" id="ARBA00008898"/>
    </source>
</evidence>
<evidence type="ECO:0000256" key="4">
    <source>
        <dbReference type="ARBA" id="ARBA00023125"/>
    </source>
</evidence>
<evidence type="ECO:0000313" key="9">
    <source>
        <dbReference type="EMBL" id="MCC3268753.1"/>
    </source>
</evidence>
<sequence length="382" mass="41162">MTTQTIPGSVLDPMVFRDVVGHFASGVTVITTNVDGELFGTTASAVSSLSMEPPMMLACLNRSSSTHDAVVRSGYFGINILAEDQGDLAMKFGRKGADKFDSVAVSLSEHGNVPLLDGALAHVVCRVDETPAGGTHTVFFGLVQEASAREGAEPLAYYRGTFGRLERVKELAAYDAVRDWVLHRRTPVNEALVPEEIAAEIRSDANNVHNALVKLSAEALVTRDGSGQFTPTPMTEDLINSAYEGRATIELGVLASHFEKITDADVVELCAMTEKLGELRERGVDSLDEFLKLNAKFHNRLVSIAGSVQLTDAFRRLGIGTVWRQALTDADWARQMDHSHVVALTDALRSRDAAKASRAVREHTDFAKKLASEVIAGNGGAV</sequence>
<dbReference type="InterPro" id="IPR012349">
    <property type="entry name" value="Split_barrel_FMN-bd"/>
</dbReference>
<dbReference type="Pfam" id="PF01613">
    <property type="entry name" value="Flavin_Reduct"/>
    <property type="match status" value="1"/>
</dbReference>
<dbReference type="EMBL" id="JAJFZP010000005">
    <property type="protein sequence ID" value="MCC3268753.1"/>
    <property type="molecule type" value="Genomic_DNA"/>
</dbReference>
<comment type="caution">
    <text evidence="9">The sequence shown here is derived from an EMBL/GenBank/DDBJ whole genome shotgun (WGS) entry which is preliminary data.</text>
</comment>
<name>A0A9X1S5F8_9MICC</name>
<dbReference type="InterPro" id="IPR002563">
    <property type="entry name" value="Flavin_Rdtase-like_dom"/>
</dbReference>
<dbReference type="Gene3D" id="2.30.110.10">
    <property type="entry name" value="Electron Transport, Fmn-binding Protein, Chain A"/>
    <property type="match status" value="1"/>
</dbReference>
<evidence type="ECO:0000313" key="8">
    <source>
        <dbReference type="EMBL" id="MCC3266039.1"/>
    </source>
</evidence>
<keyword evidence="2" id="KW-0560">Oxidoreductase</keyword>